<keyword evidence="1" id="KW-0472">Membrane</keyword>
<keyword evidence="1" id="KW-0812">Transmembrane</keyword>
<reference evidence="2 3" key="1">
    <citation type="submission" date="2024-02" db="EMBL/GenBank/DDBJ databases">
        <authorList>
            <person name="Chen Y."/>
            <person name="Shah S."/>
            <person name="Dougan E. K."/>
            <person name="Thang M."/>
            <person name="Chan C."/>
        </authorList>
    </citation>
    <scope>NUCLEOTIDE SEQUENCE [LARGE SCALE GENOMIC DNA]</scope>
</reference>
<dbReference type="EMBL" id="CAXAMM010044584">
    <property type="protein sequence ID" value="CAK9115240.1"/>
    <property type="molecule type" value="Genomic_DNA"/>
</dbReference>
<feature type="non-terminal residue" evidence="2">
    <location>
        <position position="1"/>
    </location>
</feature>
<evidence type="ECO:0000313" key="2">
    <source>
        <dbReference type="EMBL" id="CAK9115240.1"/>
    </source>
</evidence>
<evidence type="ECO:0000256" key="1">
    <source>
        <dbReference type="SAM" id="Phobius"/>
    </source>
</evidence>
<dbReference type="Proteomes" id="UP001642464">
    <property type="component" value="Unassembled WGS sequence"/>
</dbReference>
<comment type="caution">
    <text evidence="2">The sequence shown here is derived from an EMBL/GenBank/DDBJ whole genome shotgun (WGS) entry which is preliminary data.</text>
</comment>
<name>A0ABP0SS21_9DINO</name>
<evidence type="ECO:0000313" key="3">
    <source>
        <dbReference type="Proteomes" id="UP001642464"/>
    </source>
</evidence>
<gene>
    <name evidence="2" type="ORF">SCF082_LOCUS53351</name>
</gene>
<dbReference type="InterPro" id="IPR051667">
    <property type="entry name" value="Archaeal_ATPase_domain"/>
</dbReference>
<proteinExistence type="predicted"/>
<sequence length="574" mass="62970">LLTTLYEMSGSRKWRGALACVLWASVIVCFLTTGTTRHPPRSVKLRGLPLRVDVGEGKGFWAAVQNAASRSKTDDQTHMESIVALAYSHMNSSKIVDRGDAIQALVRSMETTGLFTLVLGGKNLGKTFLKKEALQRCGSNVMVLSEDMRSHPGENLLEVLLQVANSTVENMTTEEEFKPFIPALSAILTAAFTVVENLGSAAAPIANYVRDAFVLLVAEKRKRVRIALDEFLRIVGRTSKKPAIVVDEANLALPGLTNGQDGGERREAKSALAAMTQWTKQDKLSSVVLISSEFGYPFRLQAAGLDLRDIGNIIVIGEVPESDMIKMLQDDWGMDADLAEMFYNYFGGDIYTTKQALESLIWKKDTFDPFAVVRCPGLPSCAKNAPARAHLENIAKQGFSLVEDVKTDEGARMIAEENVGGVIDKDAITFGLPPIFTGTDKEWAVIPSSYHMKLLIARKLQQIPLPTSGGTGTAQPAVWVRQIRKEVEDHLFATFLLVVLFLQVLDHFQCTAAQQRPDERSPRFLTKLVHGPHLVEGPLLPPAILPLIAVISTEHPHGCSCFHGFLRAARSALR</sequence>
<dbReference type="Gene3D" id="3.40.50.300">
    <property type="entry name" value="P-loop containing nucleotide triphosphate hydrolases"/>
    <property type="match status" value="1"/>
</dbReference>
<feature type="transmembrane region" description="Helical" evidence="1">
    <location>
        <begin position="16"/>
        <end position="36"/>
    </location>
</feature>
<accession>A0ABP0SS21</accession>
<keyword evidence="3" id="KW-1185">Reference proteome</keyword>
<dbReference type="PANTHER" id="PTHR37096">
    <property type="entry name" value="YALI0E33429P"/>
    <property type="match status" value="1"/>
</dbReference>
<organism evidence="2 3">
    <name type="scientific">Durusdinium trenchii</name>
    <dbReference type="NCBI Taxonomy" id="1381693"/>
    <lineage>
        <taxon>Eukaryota</taxon>
        <taxon>Sar</taxon>
        <taxon>Alveolata</taxon>
        <taxon>Dinophyceae</taxon>
        <taxon>Suessiales</taxon>
        <taxon>Symbiodiniaceae</taxon>
        <taxon>Durusdinium</taxon>
    </lineage>
</organism>
<dbReference type="InterPro" id="IPR027417">
    <property type="entry name" value="P-loop_NTPase"/>
</dbReference>
<dbReference type="SUPFAM" id="SSF52540">
    <property type="entry name" value="P-loop containing nucleoside triphosphate hydrolases"/>
    <property type="match status" value="1"/>
</dbReference>
<keyword evidence="1" id="KW-1133">Transmembrane helix</keyword>
<dbReference type="PANTHER" id="PTHR37096:SF1">
    <property type="entry name" value="AAA+ ATPASE DOMAIN-CONTAINING PROTEIN"/>
    <property type="match status" value="1"/>
</dbReference>
<protein>
    <submittedName>
        <fullName evidence="2">Uncharacterized protein</fullName>
    </submittedName>
</protein>